<dbReference type="Proteomes" id="UP000243217">
    <property type="component" value="Unassembled WGS sequence"/>
</dbReference>
<name>A0A1W0A803_9STRA</name>
<comment type="caution">
    <text evidence="1">The sequence shown here is derived from an EMBL/GenBank/DDBJ whole genome shotgun (WGS) entry which is preliminary data.</text>
</comment>
<reference evidence="1 2" key="1">
    <citation type="journal article" date="2014" name="Genome Biol. Evol.">
        <title>The secreted proteins of Achlya hypogyna and Thraustotheca clavata identify the ancestral oomycete secretome and reveal gene acquisitions by horizontal gene transfer.</title>
        <authorList>
            <person name="Misner I."/>
            <person name="Blouin N."/>
            <person name="Leonard G."/>
            <person name="Richards T.A."/>
            <person name="Lane C.E."/>
        </authorList>
    </citation>
    <scope>NUCLEOTIDE SEQUENCE [LARGE SCALE GENOMIC DNA]</scope>
    <source>
        <strain evidence="1 2">ATCC 34112</strain>
    </source>
</reference>
<evidence type="ECO:0000313" key="2">
    <source>
        <dbReference type="Proteomes" id="UP000243217"/>
    </source>
</evidence>
<dbReference type="AlphaFoldDB" id="A0A1W0A803"/>
<keyword evidence="2" id="KW-1185">Reference proteome</keyword>
<dbReference type="STRING" id="74557.A0A1W0A803"/>
<organism evidence="1 2">
    <name type="scientific">Thraustotheca clavata</name>
    <dbReference type="NCBI Taxonomy" id="74557"/>
    <lineage>
        <taxon>Eukaryota</taxon>
        <taxon>Sar</taxon>
        <taxon>Stramenopiles</taxon>
        <taxon>Oomycota</taxon>
        <taxon>Saprolegniomycetes</taxon>
        <taxon>Saprolegniales</taxon>
        <taxon>Achlyaceae</taxon>
        <taxon>Thraustotheca</taxon>
    </lineage>
</organism>
<sequence>MEPYDVCDGVSLDVFNAYIGELPIGLRFFSLSSDRHIVFNDLPTPIDNKFLRATNSTAGERGSLTVIKPVHPKKEADNTFGPMGDTHGLPPPLGRKFQDWVTFVVEVGRFPSWRSLEESAK</sequence>
<proteinExistence type="predicted"/>
<accession>A0A1W0A803</accession>
<protein>
    <submittedName>
        <fullName evidence="1">Uncharacterized protein</fullName>
    </submittedName>
</protein>
<gene>
    <name evidence="1" type="ORF">THRCLA_20381</name>
</gene>
<evidence type="ECO:0000313" key="1">
    <source>
        <dbReference type="EMBL" id="OQS06424.1"/>
    </source>
</evidence>
<dbReference type="EMBL" id="JNBS01000345">
    <property type="protein sequence ID" value="OQS06424.1"/>
    <property type="molecule type" value="Genomic_DNA"/>
</dbReference>